<organism evidence="3 4">
    <name type="scientific">Paenibacillus haidiansis</name>
    <dbReference type="NCBI Taxonomy" id="1574488"/>
    <lineage>
        <taxon>Bacteria</taxon>
        <taxon>Bacillati</taxon>
        <taxon>Bacillota</taxon>
        <taxon>Bacilli</taxon>
        <taxon>Bacillales</taxon>
        <taxon>Paenibacillaceae</taxon>
        <taxon>Paenibacillus</taxon>
    </lineage>
</organism>
<accession>A0ABU7VYQ0</accession>
<dbReference type="InterPro" id="IPR008756">
    <property type="entry name" value="Peptidase_M56"/>
</dbReference>
<feature type="transmembrane region" description="Helical" evidence="1">
    <location>
        <begin position="6"/>
        <end position="29"/>
    </location>
</feature>
<feature type="transmembrane region" description="Helical" evidence="1">
    <location>
        <begin position="38"/>
        <end position="64"/>
    </location>
</feature>
<keyword evidence="4" id="KW-1185">Reference proteome</keyword>
<dbReference type="RefSeq" id="WP_331848773.1">
    <property type="nucleotide sequence ID" value="NZ_JAZHPZ010000016.1"/>
</dbReference>
<comment type="caution">
    <text evidence="3">The sequence shown here is derived from an EMBL/GenBank/DDBJ whole genome shotgun (WGS) entry which is preliminary data.</text>
</comment>
<gene>
    <name evidence="3" type="ORF">V3851_22495</name>
</gene>
<dbReference type="EMBL" id="JAZHPZ010000016">
    <property type="protein sequence ID" value="MEF2968595.1"/>
    <property type="molecule type" value="Genomic_DNA"/>
</dbReference>
<keyword evidence="1" id="KW-0812">Transmembrane</keyword>
<name>A0ABU7VYQ0_9BACL</name>
<protein>
    <submittedName>
        <fullName evidence="3">M56 family metallopeptidase</fullName>
    </submittedName>
</protein>
<feature type="domain" description="Peptidase M56" evidence="2">
    <location>
        <begin position="7"/>
        <end position="68"/>
    </location>
</feature>
<sequence>MTDLFLMILNMSITASFVALAVILARFLLRRAPKIFSYVLWSAVLIRLVVPVSFTASFSLFAWIQPSVKAQTETGIMELVPQADRFMKNAVIDRGVSKIRRFGQCILTRSSSDIRRKACGDDGVGRQSDMGNGRCLSPYPQRHFLLKS</sequence>
<evidence type="ECO:0000259" key="2">
    <source>
        <dbReference type="Pfam" id="PF05569"/>
    </source>
</evidence>
<evidence type="ECO:0000313" key="3">
    <source>
        <dbReference type="EMBL" id="MEF2968595.1"/>
    </source>
</evidence>
<evidence type="ECO:0000256" key="1">
    <source>
        <dbReference type="SAM" id="Phobius"/>
    </source>
</evidence>
<dbReference type="Pfam" id="PF05569">
    <property type="entry name" value="Peptidase_M56"/>
    <property type="match status" value="1"/>
</dbReference>
<evidence type="ECO:0000313" key="4">
    <source>
        <dbReference type="Proteomes" id="UP001306950"/>
    </source>
</evidence>
<reference evidence="3 4" key="1">
    <citation type="submission" date="2024-02" db="EMBL/GenBank/DDBJ databases">
        <title>A nitrogen-fixing paenibacillus bacterium.</title>
        <authorList>
            <person name="Zhang W.L."/>
            <person name="Chen S.F."/>
        </authorList>
    </citation>
    <scope>NUCLEOTIDE SEQUENCE [LARGE SCALE GENOMIC DNA]</scope>
    <source>
        <strain evidence="3 4">M1</strain>
    </source>
</reference>
<proteinExistence type="predicted"/>
<keyword evidence="1" id="KW-0472">Membrane</keyword>
<dbReference type="Proteomes" id="UP001306950">
    <property type="component" value="Unassembled WGS sequence"/>
</dbReference>
<keyword evidence="1" id="KW-1133">Transmembrane helix</keyword>